<keyword evidence="2" id="KW-1185">Reference proteome</keyword>
<organism evidence="1 2">
    <name type="scientific">Elysia crispata</name>
    <name type="common">lettuce slug</name>
    <dbReference type="NCBI Taxonomy" id="231223"/>
    <lineage>
        <taxon>Eukaryota</taxon>
        <taxon>Metazoa</taxon>
        <taxon>Spiralia</taxon>
        <taxon>Lophotrochozoa</taxon>
        <taxon>Mollusca</taxon>
        <taxon>Gastropoda</taxon>
        <taxon>Heterobranchia</taxon>
        <taxon>Euthyneura</taxon>
        <taxon>Panpulmonata</taxon>
        <taxon>Sacoglossa</taxon>
        <taxon>Placobranchoidea</taxon>
        <taxon>Plakobranchidae</taxon>
        <taxon>Elysia</taxon>
    </lineage>
</organism>
<accession>A0AAE0ZMW1</accession>
<evidence type="ECO:0000313" key="1">
    <source>
        <dbReference type="EMBL" id="KAK3772113.1"/>
    </source>
</evidence>
<proteinExistence type="predicted"/>
<dbReference type="Proteomes" id="UP001283361">
    <property type="component" value="Unassembled WGS sequence"/>
</dbReference>
<dbReference type="EMBL" id="JAWDGP010003660">
    <property type="protein sequence ID" value="KAK3772113.1"/>
    <property type="molecule type" value="Genomic_DNA"/>
</dbReference>
<evidence type="ECO:0000313" key="2">
    <source>
        <dbReference type="Proteomes" id="UP001283361"/>
    </source>
</evidence>
<name>A0AAE0ZMW1_9GAST</name>
<protein>
    <submittedName>
        <fullName evidence="1">Uncharacterized protein</fullName>
    </submittedName>
</protein>
<dbReference type="AlphaFoldDB" id="A0AAE0ZMW1"/>
<gene>
    <name evidence="1" type="ORF">RRG08_061197</name>
</gene>
<sequence>MARKAVEPALLRHTLSCRVYDDFTMPSIKVLRSCRTHDLSVPTSPQTRLFTDHLKTKHHNHRARSELGSTVLEFC</sequence>
<reference evidence="1" key="1">
    <citation type="journal article" date="2023" name="G3 (Bethesda)">
        <title>A reference genome for the long-term kleptoplast-retaining sea slug Elysia crispata morphotype clarki.</title>
        <authorList>
            <person name="Eastman K.E."/>
            <person name="Pendleton A.L."/>
            <person name="Shaikh M.A."/>
            <person name="Suttiyut T."/>
            <person name="Ogas R."/>
            <person name="Tomko P."/>
            <person name="Gavelis G."/>
            <person name="Widhalm J.R."/>
            <person name="Wisecaver J.H."/>
        </authorList>
    </citation>
    <scope>NUCLEOTIDE SEQUENCE</scope>
    <source>
        <strain evidence="1">ECLA1</strain>
    </source>
</reference>
<comment type="caution">
    <text evidence="1">The sequence shown here is derived from an EMBL/GenBank/DDBJ whole genome shotgun (WGS) entry which is preliminary data.</text>
</comment>